<sequence>MPKKKTPQNPFFFFMMDYRKEQAEIGIKYANTKELAEAAGPVWQNLRPTLKAKYEEKAKNEKEKNKQTGTKFTSTGIPIKVIEQQQREMKNAEDNEKKDIQNIVKLKVFDQSIKTEDFYVIDVNSYCKANGDYLIGEFTVTQFSLQDGVKNSYHETIIPSCVPVGYMFDVKLGAEEFGLEMPGTDDAGPNYIQILANIIDYLKQKDRTVQVLPPMFTLPEKVDAVQNFISQMCNCATEDDSLFRIYKLDTFFFTLINAISSHHDEGFPKESLALTQLTKDLFDYTPGIACERHESLDKSNVCTTSRVKRWVFTILDRCCPLLGIPLQPGKHLPFDYDINGILIFKEERKTRAAPSVPRTATASSNSSFIYDSLNESFQSLNVTGETAASGSAPGRRVHKPLRMPRTDYSQRIQQAPELTEANFPTLTGHGRGRGLTRSNN</sequence>
<evidence type="ECO:0000256" key="7">
    <source>
        <dbReference type="ARBA" id="ARBA00023125"/>
    </source>
</evidence>
<dbReference type="SUPFAM" id="SSF47095">
    <property type="entry name" value="HMG-box"/>
    <property type="match status" value="1"/>
</dbReference>
<dbReference type="PANTHER" id="PTHR21358:SF4">
    <property type="entry name" value="PROTEIN MAELSTROM HOMOLOG"/>
    <property type="match status" value="1"/>
</dbReference>
<evidence type="ECO:0000256" key="6">
    <source>
        <dbReference type="ARBA" id="ARBA00022782"/>
    </source>
</evidence>
<dbReference type="GO" id="GO:0005634">
    <property type="term" value="C:nucleus"/>
    <property type="evidence" value="ECO:0007669"/>
    <property type="project" value="UniProtKB-SubCell"/>
</dbReference>
<proteinExistence type="inferred from homology"/>
<dbReference type="InterPro" id="IPR039259">
    <property type="entry name" value="Protein_maelstrom"/>
</dbReference>
<dbReference type="GO" id="GO:0030154">
    <property type="term" value="P:cell differentiation"/>
    <property type="evidence" value="ECO:0007669"/>
    <property type="project" value="UniProtKB-KW"/>
</dbReference>
<dbReference type="RefSeq" id="XP_028031963.1">
    <property type="nucleotide sequence ID" value="XM_028176162.1"/>
</dbReference>
<gene>
    <name evidence="16" type="primary">LOC114244374</name>
</gene>
<name>A0A6J2JRP0_BOMMA</name>
<comment type="similarity">
    <text evidence="3">Belongs to the maelstrom family.</text>
</comment>
<dbReference type="AlphaFoldDB" id="A0A6J2JRP0"/>
<dbReference type="Gene3D" id="1.10.30.10">
    <property type="entry name" value="High mobility group box domain"/>
    <property type="match status" value="1"/>
</dbReference>
<evidence type="ECO:0000256" key="1">
    <source>
        <dbReference type="ARBA" id="ARBA00004123"/>
    </source>
</evidence>
<keyword evidence="5" id="KW-0963">Cytoplasm</keyword>
<keyword evidence="4" id="KW-0217">Developmental protein</keyword>
<dbReference type="CTD" id="84944"/>
<evidence type="ECO:0000259" key="14">
    <source>
        <dbReference type="PROSITE" id="PS50118"/>
    </source>
</evidence>
<feature type="region of interest" description="Disordered" evidence="13">
    <location>
        <begin position="415"/>
        <end position="440"/>
    </location>
</feature>
<feature type="coiled-coil region" evidence="12">
    <location>
        <begin position="51"/>
        <end position="102"/>
    </location>
</feature>
<dbReference type="PANTHER" id="PTHR21358">
    <property type="entry name" value="PROTEIN MAELSTROM HOMOLOG"/>
    <property type="match status" value="1"/>
</dbReference>
<evidence type="ECO:0000256" key="5">
    <source>
        <dbReference type="ARBA" id="ARBA00022490"/>
    </source>
</evidence>
<dbReference type="GO" id="GO:0007283">
    <property type="term" value="P:spermatogenesis"/>
    <property type="evidence" value="ECO:0007669"/>
    <property type="project" value="TreeGrafter"/>
</dbReference>
<evidence type="ECO:0000256" key="4">
    <source>
        <dbReference type="ARBA" id="ARBA00022473"/>
    </source>
</evidence>
<dbReference type="Pfam" id="PF13017">
    <property type="entry name" value="Maelstrom"/>
    <property type="match status" value="1"/>
</dbReference>
<protein>
    <submittedName>
        <fullName evidence="16">Protein maelstrom homolog</fullName>
    </submittedName>
</protein>
<feature type="DNA-binding region" description="HMG box" evidence="11">
    <location>
        <begin position="4"/>
        <end position="73"/>
    </location>
</feature>
<organism evidence="15 16">
    <name type="scientific">Bombyx mandarina</name>
    <name type="common">Wild silk moth</name>
    <name type="synonym">Wild silkworm</name>
    <dbReference type="NCBI Taxonomy" id="7092"/>
    <lineage>
        <taxon>Eukaryota</taxon>
        <taxon>Metazoa</taxon>
        <taxon>Ecdysozoa</taxon>
        <taxon>Arthropoda</taxon>
        <taxon>Hexapoda</taxon>
        <taxon>Insecta</taxon>
        <taxon>Pterygota</taxon>
        <taxon>Neoptera</taxon>
        <taxon>Endopterygota</taxon>
        <taxon>Lepidoptera</taxon>
        <taxon>Glossata</taxon>
        <taxon>Ditrysia</taxon>
        <taxon>Bombycoidea</taxon>
        <taxon>Bombycidae</taxon>
        <taxon>Bombycinae</taxon>
        <taxon>Bombyx</taxon>
    </lineage>
</organism>
<keyword evidence="6" id="KW-0221">Differentiation</keyword>
<accession>A0A6J2JRP0</accession>
<keyword evidence="9 11" id="KW-0539">Nucleus</keyword>
<feature type="domain" description="HMG box" evidence="14">
    <location>
        <begin position="4"/>
        <end position="73"/>
    </location>
</feature>
<evidence type="ECO:0000256" key="3">
    <source>
        <dbReference type="ARBA" id="ARBA00007057"/>
    </source>
</evidence>
<dbReference type="GO" id="GO:0043186">
    <property type="term" value="C:P granule"/>
    <property type="evidence" value="ECO:0007669"/>
    <property type="project" value="TreeGrafter"/>
</dbReference>
<keyword evidence="12" id="KW-0175">Coiled coil</keyword>
<keyword evidence="8" id="KW-0943">RNA-mediated gene silencing</keyword>
<evidence type="ECO:0000313" key="15">
    <source>
        <dbReference type="Proteomes" id="UP000504629"/>
    </source>
</evidence>
<dbReference type="InterPro" id="IPR009071">
    <property type="entry name" value="HMG_box_dom"/>
</dbReference>
<dbReference type="KEGG" id="bman:114244374"/>
<dbReference type="GO" id="GO:0007140">
    <property type="term" value="P:male meiotic nuclear division"/>
    <property type="evidence" value="ECO:0007669"/>
    <property type="project" value="TreeGrafter"/>
</dbReference>
<dbReference type="GeneID" id="114244374"/>
<reference evidence="16" key="1">
    <citation type="submission" date="2025-08" db="UniProtKB">
        <authorList>
            <consortium name="RefSeq"/>
        </authorList>
    </citation>
    <scope>IDENTIFICATION</scope>
    <source>
        <tissue evidence="16">Silk gland</tissue>
    </source>
</reference>
<dbReference type="GO" id="GO:0034587">
    <property type="term" value="P:piRNA processing"/>
    <property type="evidence" value="ECO:0007669"/>
    <property type="project" value="TreeGrafter"/>
</dbReference>
<dbReference type="PROSITE" id="PS50118">
    <property type="entry name" value="HMG_BOX_2"/>
    <property type="match status" value="1"/>
</dbReference>
<dbReference type="GO" id="GO:0060964">
    <property type="term" value="P:regulation of miRNA-mediated gene silencing"/>
    <property type="evidence" value="ECO:0007669"/>
    <property type="project" value="InterPro"/>
</dbReference>
<evidence type="ECO:0000256" key="10">
    <source>
        <dbReference type="ARBA" id="ARBA00023254"/>
    </source>
</evidence>
<dbReference type="Proteomes" id="UP000504629">
    <property type="component" value="Unplaced"/>
</dbReference>
<dbReference type="GO" id="GO:0045892">
    <property type="term" value="P:negative regulation of DNA-templated transcription"/>
    <property type="evidence" value="ECO:0007669"/>
    <property type="project" value="TreeGrafter"/>
</dbReference>
<dbReference type="Pfam" id="PF09011">
    <property type="entry name" value="HMG_box_2"/>
    <property type="match status" value="1"/>
</dbReference>
<dbReference type="InterPro" id="IPR024970">
    <property type="entry name" value="Maelstrom"/>
</dbReference>
<evidence type="ECO:0000256" key="9">
    <source>
        <dbReference type="ARBA" id="ARBA00023242"/>
    </source>
</evidence>
<dbReference type="InterPro" id="IPR036910">
    <property type="entry name" value="HMG_box_dom_sf"/>
</dbReference>
<keyword evidence="10" id="KW-0469">Meiosis</keyword>
<dbReference type="GO" id="GO:0043565">
    <property type="term" value="F:sequence-specific DNA binding"/>
    <property type="evidence" value="ECO:0007669"/>
    <property type="project" value="TreeGrafter"/>
</dbReference>
<keyword evidence="15" id="KW-1185">Reference proteome</keyword>
<comment type="subcellular location">
    <subcellularLocation>
        <location evidence="2">Cytoplasm</location>
    </subcellularLocation>
    <subcellularLocation>
        <location evidence="1">Nucleus</location>
    </subcellularLocation>
</comment>
<evidence type="ECO:0000256" key="13">
    <source>
        <dbReference type="SAM" id="MobiDB-lite"/>
    </source>
</evidence>
<evidence type="ECO:0000256" key="2">
    <source>
        <dbReference type="ARBA" id="ARBA00004496"/>
    </source>
</evidence>
<evidence type="ECO:0000313" key="16">
    <source>
        <dbReference type="RefSeq" id="XP_028031963.1"/>
    </source>
</evidence>
<evidence type="ECO:0000256" key="12">
    <source>
        <dbReference type="SAM" id="Coils"/>
    </source>
</evidence>
<keyword evidence="7 11" id="KW-0238">DNA-binding</keyword>
<dbReference type="OrthoDB" id="24555at2759"/>
<evidence type="ECO:0000256" key="8">
    <source>
        <dbReference type="ARBA" id="ARBA00023158"/>
    </source>
</evidence>
<evidence type="ECO:0000256" key="11">
    <source>
        <dbReference type="PROSITE-ProRule" id="PRU00267"/>
    </source>
</evidence>